<evidence type="ECO:0000313" key="2">
    <source>
        <dbReference type="EMBL" id="MBU9714512.1"/>
    </source>
</evidence>
<gene>
    <name evidence="2" type="ORF">KS419_22475</name>
</gene>
<comment type="caution">
    <text evidence="2">The sequence shown here is derived from an EMBL/GenBank/DDBJ whole genome shotgun (WGS) entry which is preliminary data.</text>
</comment>
<dbReference type="Pfam" id="PF01248">
    <property type="entry name" value="Ribosomal_L7Ae"/>
    <property type="match status" value="1"/>
</dbReference>
<dbReference type="InterPro" id="IPR004038">
    <property type="entry name" value="Ribosomal_eL8/eL30/eS12/Gad45"/>
</dbReference>
<dbReference type="RefSeq" id="WP_217069135.1">
    <property type="nucleotide sequence ID" value="NZ_JAHQCS010000178.1"/>
</dbReference>
<reference evidence="2 3" key="1">
    <citation type="submission" date="2021-06" db="EMBL/GenBank/DDBJ databases">
        <title>Bacillus sp. RD4P76, an endophyte from a halophyte.</title>
        <authorList>
            <person name="Sun J.-Q."/>
        </authorList>
    </citation>
    <scope>NUCLEOTIDE SEQUENCE [LARGE SCALE GENOMIC DNA]</scope>
    <source>
        <strain evidence="2 3">CGMCC 1.15917</strain>
    </source>
</reference>
<sequence>MTNSQWLNMLGLVYRARKMVTGEELVVKAIQKNHVSLVLISEDASDNTKKKVLNKCDYYNIPCFVKGDRTSLGRAIGKSERVVLGIEDSGFAAKIRSLIE</sequence>
<dbReference type="NCBIfam" id="NF005825">
    <property type="entry name" value="PRK07714.1"/>
    <property type="match status" value="1"/>
</dbReference>
<proteinExistence type="predicted"/>
<dbReference type="Proteomes" id="UP000784880">
    <property type="component" value="Unassembled WGS sequence"/>
</dbReference>
<accession>A0ABS6JLF6</accession>
<keyword evidence="3" id="KW-1185">Reference proteome</keyword>
<evidence type="ECO:0000313" key="3">
    <source>
        <dbReference type="Proteomes" id="UP000784880"/>
    </source>
</evidence>
<feature type="domain" description="Ribosomal protein eL8/eL30/eS12/Gadd45" evidence="1">
    <location>
        <begin position="8"/>
        <end position="92"/>
    </location>
</feature>
<name>A0ABS6JLF6_9BACI</name>
<evidence type="ECO:0000259" key="1">
    <source>
        <dbReference type="Pfam" id="PF01248"/>
    </source>
</evidence>
<protein>
    <submittedName>
        <fullName evidence="2">YlxQ family RNA-binding protein</fullName>
    </submittedName>
</protein>
<organism evidence="2 3">
    <name type="scientific">Evansella tamaricis</name>
    <dbReference type="NCBI Taxonomy" id="2069301"/>
    <lineage>
        <taxon>Bacteria</taxon>
        <taxon>Bacillati</taxon>
        <taxon>Bacillota</taxon>
        <taxon>Bacilli</taxon>
        <taxon>Bacillales</taxon>
        <taxon>Bacillaceae</taxon>
        <taxon>Evansella</taxon>
    </lineage>
</organism>
<dbReference type="EMBL" id="JAHQCS010000178">
    <property type="protein sequence ID" value="MBU9714512.1"/>
    <property type="molecule type" value="Genomic_DNA"/>
</dbReference>